<accession>A0AAU3HVL3</accession>
<dbReference type="Pfam" id="PF12697">
    <property type="entry name" value="Abhydrolase_6"/>
    <property type="match status" value="1"/>
</dbReference>
<keyword evidence="2" id="KW-0378">Hydrolase</keyword>
<name>A0AAU3HVL3_9ACTN</name>
<evidence type="ECO:0000259" key="1">
    <source>
        <dbReference type="Pfam" id="PF12697"/>
    </source>
</evidence>
<dbReference type="InterPro" id="IPR050228">
    <property type="entry name" value="Carboxylesterase_BioH"/>
</dbReference>
<dbReference type="Gene3D" id="3.40.50.1820">
    <property type="entry name" value="alpha/beta hydrolase"/>
    <property type="match status" value="1"/>
</dbReference>
<proteinExistence type="predicted"/>
<reference evidence="2" key="1">
    <citation type="submission" date="2022-10" db="EMBL/GenBank/DDBJ databases">
        <title>The complete genomes of actinobacterial strains from the NBC collection.</title>
        <authorList>
            <person name="Joergensen T.S."/>
            <person name="Alvarez Arevalo M."/>
            <person name="Sterndorff E.B."/>
            <person name="Faurdal D."/>
            <person name="Vuksanovic O."/>
            <person name="Mourched A.-S."/>
            <person name="Charusanti P."/>
            <person name="Shaw S."/>
            <person name="Blin K."/>
            <person name="Weber T."/>
        </authorList>
    </citation>
    <scope>NUCLEOTIDE SEQUENCE</scope>
    <source>
        <strain evidence="2">NBC_01393</strain>
    </source>
</reference>
<evidence type="ECO:0000313" key="2">
    <source>
        <dbReference type="EMBL" id="WTZ06996.1"/>
    </source>
</evidence>
<dbReference type="InterPro" id="IPR000073">
    <property type="entry name" value="AB_hydrolase_1"/>
</dbReference>
<dbReference type="GO" id="GO:0016787">
    <property type="term" value="F:hydrolase activity"/>
    <property type="evidence" value="ECO:0007669"/>
    <property type="project" value="UniProtKB-KW"/>
</dbReference>
<feature type="domain" description="AB hydrolase-1" evidence="1">
    <location>
        <begin position="8"/>
        <end position="254"/>
    </location>
</feature>
<organism evidence="2">
    <name type="scientific">Streptomyces sp. NBC_01393</name>
    <dbReference type="NCBI Taxonomy" id="2903851"/>
    <lineage>
        <taxon>Bacteria</taxon>
        <taxon>Bacillati</taxon>
        <taxon>Actinomycetota</taxon>
        <taxon>Actinomycetes</taxon>
        <taxon>Kitasatosporales</taxon>
        <taxon>Streptomycetaceae</taxon>
        <taxon>Streptomyces</taxon>
    </lineage>
</organism>
<dbReference type="InterPro" id="IPR029058">
    <property type="entry name" value="AB_hydrolase_fold"/>
</dbReference>
<sequence>MSTAPDTIVLIHGFWVTPRSWEHWIDRYEKQGYRVIAPAYPGFEVEVESLNADPAPIERITAPQIIESLANVVRGLDRPPVLIGHSAGGAFTQVLLDHGYGAAGVAINSAPTEGVSVVPLTQVKATFPVLKNPANHHKAVGLTHDEWHYAFTNTFTEEESRTLYERYAVPASGRILWNSVLANLQPGHQDIWVNYHNDDRAPLLFLSGELDHLMPPKVQQSNARHYKSDTVTEVKVYPGQPHLMPASPGWEEVADHALSWALEHAIR</sequence>
<dbReference type="SUPFAM" id="SSF53474">
    <property type="entry name" value="alpha/beta-Hydrolases"/>
    <property type="match status" value="1"/>
</dbReference>
<dbReference type="PANTHER" id="PTHR43194">
    <property type="entry name" value="HYDROLASE ALPHA/BETA FOLD FAMILY"/>
    <property type="match status" value="1"/>
</dbReference>
<dbReference type="EMBL" id="CP109546">
    <property type="protein sequence ID" value="WTZ06996.1"/>
    <property type="molecule type" value="Genomic_DNA"/>
</dbReference>
<protein>
    <submittedName>
        <fullName evidence="2">Alpha/beta hydrolase</fullName>
    </submittedName>
</protein>
<dbReference type="PANTHER" id="PTHR43194:SF2">
    <property type="entry name" value="PEROXISOMAL MEMBRANE PROTEIN LPX1"/>
    <property type="match status" value="1"/>
</dbReference>
<gene>
    <name evidence="2" type="ORF">OG699_02650</name>
</gene>
<dbReference type="AlphaFoldDB" id="A0AAU3HVL3"/>